<keyword evidence="2" id="KW-1185">Reference proteome</keyword>
<sequence length="69" mass="8219">MKIHLVLHFQNQMISSSLYTSFQANPELLSFTKKDWEEITEDVFKKVFKNSAVKRTKLEGLRRNVEFLK</sequence>
<gene>
    <name evidence="1" type="ORF">B0I10_106153</name>
</gene>
<evidence type="ECO:0000313" key="1">
    <source>
        <dbReference type="EMBL" id="RAR48150.1"/>
    </source>
</evidence>
<protein>
    <submittedName>
        <fullName evidence="1">Uncharacterized protein</fullName>
    </submittedName>
</protein>
<proteinExistence type="predicted"/>
<evidence type="ECO:0000313" key="2">
    <source>
        <dbReference type="Proteomes" id="UP000249518"/>
    </source>
</evidence>
<dbReference type="Proteomes" id="UP000249518">
    <property type="component" value="Unassembled WGS sequence"/>
</dbReference>
<reference evidence="1 2" key="1">
    <citation type="submission" date="2018-06" db="EMBL/GenBank/DDBJ databases">
        <title>Genomic Encyclopedia of Type Strains, Phase III (KMG-III): the genomes of soil and plant-associated and newly described type strains.</title>
        <authorList>
            <person name="Whitman W."/>
        </authorList>
    </citation>
    <scope>NUCLEOTIDE SEQUENCE [LARGE SCALE GENOMIC DNA]</scope>
    <source>
        <strain evidence="1 2">CGMCC 1.12504</strain>
    </source>
</reference>
<comment type="caution">
    <text evidence="1">The sequence shown here is derived from an EMBL/GenBank/DDBJ whole genome shotgun (WGS) entry which is preliminary data.</text>
</comment>
<name>A0A328WP94_9FLAO</name>
<dbReference type="EMBL" id="QLSV01000006">
    <property type="protein sequence ID" value="RAR48150.1"/>
    <property type="molecule type" value="Genomic_DNA"/>
</dbReference>
<organism evidence="1 2">
    <name type="scientific">Flavobacterium lacus</name>
    <dbReference type="NCBI Taxonomy" id="1353778"/>
    <lineage>
        <taxon>Bacteria</taxon>
        <taxon>Pseudomonadati</taxon>
        <taxon>Bacteroidota</taxon>
        <taxon>Flavobacteriia</taxon>
        <taxon>Flavobacteriales</taxon>
        <taxon>Flavobacteriaceae</taxon>
        <taxon>Flavobacterium</taxon>
    </lineage>
</organism>
<dbReference type="AlphaFoldDB" id="A0A328WP94"/>
<accession>A0A328WP94</accession>